<feature type="region of interest" description="Disordered" evidence="1">
    <location>
        <begin position="1"/>
        <end position="72"/>
    </location>
</feature>
<sequence>MSSNKKNTGKGKEKEPSGISEEVEVGSGEDELENTPTSPMTNVSNETTNSTEQNSGRPPLIPPTREKVKYQRPKTSVVWQFMNLDKENSIVICNKCKQHFKHKQSGGQVAYEYRGPIQMVFNAHNADPLDIICEED</sequence>
<dbReference type="EMBL" id="JACXVP010000010">
    <property type="protein sequence ID" value="KAG5583063.1"/>
    <property type="molecule type" value="Genomic_DNA"/>
</dbReference>
<comment type="caution">
    <text evidence="2">The sequence shown here is derived from an EMBL/GenBank/DDBJ whole genome shotgun (WGS) entry which is preliminary data.</text>
</comment>
<reference evidence="2 3" key="1">
    <citation type="submission" date="2020-09" db="EMBL/GenBank/DDBJ databases">
        <title>De no assembly of potato wild relative species, Solanum commersonii.</title>
        <authorList>
            <person name="Cho K."/>
        </authorList>
    </citation>
    <scope>NUCLEOTIDE SEQUENCE [LARGE SCALE GENOMIC DNA]</scope>
    <source>
        <strain evidence="2">LZ3.2</strain>
        <tissue evidence="2">Leaf</tissue>
    </source>
</reference>
<organism evidence="2 3">
    <name type="scientific">Solanum commersonii</name>
    <name type="common">Commerson's wild potato</name>
    <name type="synonym">Commerson's nightshade</name>
    <dbReference type="NCBI Taxonomy" id="4109"/>
    <lineage>
        <taxon>Eukaryota</taxon>
        <taxon>Viridiplantae</taxon>
        <taxon>Streptophyta</taxon>
        <taxon>Embryophyta</taxon>
        <taxon>Tracheophyta</taxon>
        <taxon>Spermatophyta</taxon>
        <taxon>Magnoliopsida</taxon>
        <taxon>eudicotyledons</taxon>
        <taxon>Gunneridae</taxon>
        <taxon>Pentapetalae</taxon>
        <taxon>asterids</taxon>
        <taxon>lamiids</taxon>
        <taxon>Solanales</taxon>
        <taxon>Solanaceae</taxon>
        <taxon>Solanoideae</taxon>
        <taxon>Solaneae</taxon>
        <taxon>Solanum</taxon>
    </lineage>
</organism>
<dbReference type="Proteomes" id="UP000824120">
    <property type="component" value="Chromosome 10"/>
</dbReference>
<feature type="compositionally biased region" description="Acidic residues" evidence="1">
    <location>
        <begin position="21"/>
        <end position="33"/>
    </location>
</feature>
<evidence type="ECO:0000313" key="3">
    <source>
        <dbReference type="Proteomes" id="UP000824120"/>
    </source>
</evidence>
<accession>A0A9J5X5K9</accession>
<gene>
    <name evidence="2" type="ORF">H5410_053690</name>
</gene>
<protein>
    <recommendedName>
        <fullName evidence="4">BED-type domain-containing protein</fullName>
    </recommendedName>
</protein>
<evidence type="ECO:0008006" key="4">
    <source>
        <dbReference type="Google" id="ProtNLM"/>
    </source>
</evidence>
<evidence type="ECO:0000256" key="1">
    <source>
        <dbReference type="SAM" id="MobiDB-lite"/>
    </source>
</evidence>
<name>A0A9J5X5K9_SOLCO</name>
<evidence type="ECO:0000313" key="2">
    <source>
        <dbReference type="EMBL" id="KAG5583063.1"/>
    </source>
</evidence>
<proteinExistence type="predicted"/>
<keyword evidence="3" id="KW-1185">Reference proteome</keyword>
<feature type="compositionally biased region" description="Low complexity" evidence="1">
    <location>
        <begin position="41"/>
        <end position="55"/>
    </location>
</feature>
<dbReference type="AlphaFoldDB" id="A0A9J5X5K9"/>